<dbReference type="GO" id="GO:0005524">
    <property type="term" value="F:ATP binding"/>
    <property type="evidence" value="ECO:0007669"/>
    <property type="project" value="UniProtKB-KW"/>
</dbReference>
<evidence type="ECO:0000256" key="2">
    <source>
        <dbReference type="ARBA" id="ARBA00022741"/>
    </source>
</evidence>
<evidence type="ECO:0000256" key="4">
    <source>
        <dbReference type="ARBA" id="ARBA00022840"/>
    </source>
</evidence>
<evidence type="ECO:0000256" key="1">
    <source>
        <dbReference type="ARBA" id="ARBA00022679"/>
    </source>
</evidence>
<dbReference type="PANTHER" id="PTHR21060:SF20">
    <property type="entry name" value="BUTYRATE KINASE 1-RELATED"/>
    <property type="match status" value="1"/>
</dbReference>
<keyword evidence="4" id="KW-0067">ATP-binding</keyword>
<comment type="caution">
    <text evidence="5">The sequence shown here is derived from an EMBL/GenBank/DDBJ whole genome shotgun (WGS) entry which is preliminary data.</text>
</comment>
<proteinExistence type="predicted"/>
<dbReference type="Gene3D" id="3.30.420.40">
    <property type="match status" value="1"/>
</dbReference>
<keyword evidence="2" id="KW-0547">Nucleotide-binding</keyword>
<dbReference type="AlphaFoldDB" id="A0A6I5RWQ4"/>
<dbReference type="SUPFAM" id="SSF53067">
    <property type="entry name" value="Actin-like ATPase domain"/>
    <property type="match status" value="1"/>
</dbReference>
<name>A0A6I5RWQ4_9PSED</name>
<evidence type="ECO:0000256" key="3">
    <source>
        <dbReference type="ARBA" id="ARBA00022777"/>
    </source>
</evidence>
<protein>
    <submittedName>
        <fullName evidence="5">Uncharacterized protein</fullName>
    </submittedName>
</protein>
<dbReference type="InterPro" id="IPR043129">
    <property type="entry name" value="ATPase_NBD"/>
</dbReference>
<dbReference type="GO" id="GO:0008776">
    <property type="term" value="F:acetate kinase activity"/>
    <property type="evidence" value="ECO:0007669"/>
    <property type="project" value="TreeGrafter"/>
</dbReference>
<keyword evidence="3" id="KW-0418">Kinase</keyword>
<sequence length="160" mass="17260">MIRRYGLLAHGYHGLAIKACLEQVKKYNQIRNFSGVICQVGSGVSFSAVENGKLIYNTMQYAACDGPVMHNRAGTQPPGISLRLLKYGLDPSSLSHVYNRLSGIYGLAGLPADSTTTVEDILCLPKFNEVKLSYLKANVLSFSGLSQKSQALTALFSLGA</sequence>
<dbReference type="InterPro" id="IPR000890">
    <property type="entry name" value="Aliphatic_acid_kin_short-chain"/>
</dbReference>
<evidence type="ECO:0000313" key="6">
    <source>
        <dbReference type="Proteomes" id="UP000471751"/>
    </source>
</evidence>
<dbReference type="GO" id="GO:0006083">
    <property type="term" value="P:acetate metabolic process"/>
    <property type="evidence" value="ECO:0007669"/>
    <property type="project" value="TreeGrafter"/>
</dbReference>
<dbReference type="Proteomes" id="UP000471751">
    <property type="component" value="Unassembled WGS sequence"/>
</dbReference>
<keyword evidence="1" id="KW-0808">Transferase</keyword>
<evidence type="ECO:0000313" key="5">
    <source>
        <dbReference type="EMBL" id="NES12139.1"/>
    </source>
</evidence>
<gene>
    <name evidence="5" type="ORF">G3O07_24340</name>
</gene>
<dbReference type="PANTHER" id="PTHR21060">
    <property type="entry name" value="ACETATE KINASE"/>
    <property type="match status" value="1"/>
</dbReference>
<organism evidence="5 6">
    <name type="scientific">Pseudomonas laurentiana</name>
    <dbReference type="NCBI Taxonomy" id="2364649"/>
    <lineage>
        <taxon>Bacteria</taxon>
        <taxon>Pseudomonadati</taxon>
        <taxon>Pseudomonadota</taxon>
        <taxon>Gammaproteobacteria</taxon>
        <taxon>Pseudomonadales</taxon>
        <taxon>Pseudomonadaceae</taxon>
        <taxon>Pseudomonas</taxon>
    </lineage>
</organism>
<reference evidence="5 6" key="1">
    <citation type="submission" date="2020-02" db="EMBL/GenBank/DDBJ databases">
        <title>Broccoli isolated Pseudomonas sp.</title>
        <authorList>
            <person name="Fujikawa T."/>
            <person name="Sawada H."/>
        </authorList>
    </citation>
    <scope>NUCLEOTIDE SEQUENCE [LARGE SCALE GENOMIC DNA]</scope>
    <source>
        <strain evidence="5 6">JCM 32154</strain>
    </source>
</reference>
<keyword evidence="6" id="KW-1185">Reference proteome</keyword>
<dbReference type="EMBL" id="JAAHBT010000509">
    <property type="protein sequence ID" value="NES12139.1"/>
    <property type="molecule type" value="Genomic_DNA"/>
</dbReference>
<dbReference type="Pfam" id="PF00871">
    <property type="entry name" value="Acetate_kinase"/>
    <property type="match status" value="1"/>
</dbReference>
<accession>A0A6I5RWQ4</accession>